<dbReference type="InterPro" id="IPR038765">
    <property type="entry name" value="Papain-like_cys_pep_sf"/>
</dbReference>
<dbReference type="InterPro" id="IPR039417">
    <property type="entry name" value="Peptidase_C1A_papain-like"/>
</dbReference>
<dbReference type="PROSITE" id="PS00139">
    <property type="entry name" value="THIOL_PROTEASE_CYS"/>
    <property type="match status" value="1"/>
</dbReference>
<evidence type="ECO:0000259" key="8">
    <source>
        <dbReference type="SMART" id="SM00848"/>
    </source>
</evidence>
<evidence type="ECO:0000256" key="3">
    <source>
        <dbReference type="ARBA" id="ARBA00022729"/>
    </source>
</evidence>
<evidence type="ECO:0000256" key="5">
    <source>
        <dbReference type="ARBA" id="ARBA00023157"/>
    </source>
</evidence>
<feature type="signal peptide" evidence="6">
    <location>
        <begin position="1"/>
        <end position="25"/>
    </location>
</feature>
<evidence type="ECO:0000256" key="6">
    <source>
        <dbReference type="SAM" id="SignalP"/>
    </source>
</evidence>
<dbReference type="SMART" id="SM00848">
    <property type="entry name" value="Inhibitor_I29"/>
    <property type="match status" value="1"/>
</dbReference>
<dbReference type="InterPro" id="IPR025660">
    <property type="entry name" value="Pept_his_AS"/>
</dbReference>
<dbReference type="InterPro" id="IPR013201">
    <property type="entry name" value="Prot_inhib_I29"/>
</dbReference>
<dbReference type="PANTHER" id="PTHR12411">
    <property type="entry name" value="CYSTEINE PROTEASE FAMILY C1-RELATED"/>
    <property type="match status" value="1"/>
</dbReference>
<evidence type="ECO:0000313" key="10">
    <source>
        <dbReference type="Proteomes" id="UP000886520"/>
    </source>
</evidence>
<dbReference type="Pfam" id="PF00112">
    <property type="entry name" value="Peptidase_C1"/>
    <property type="match status" value="1"/>
</dbReference>
<evidence type="ECO:0000313" key="9">
    <source>
        <dbReference type="EMBL" id="KAI5061984.1"/>
    </source>
</evidence>
<feature type="domain" description="Peptidase C1A papain C-terminal" evidence="7">
    <location>
        <begin position="138"/>
        <end position="358"/>
    </location>
</feature>
<dbReference type="GO" id="GO:0006508">
    <property type="term" value="P:proteolysis"/>
    <property type="evidence" value="ECO:0007669"/>
    <property type="project" value="UniProtKB-KW"/>
</dbReference>
<dbReference type="PROSITE" id="PS00639">
    <property type="entry name" value="THIOL_PROTEASE_HIS"/>
    <property type="match status" value="1"/>
</dbReference>
<dbReference type="EMBL" id="JABFUD020000022">
    <property type="protein sequence ID" value="KAI5061984.1"/>
    <property type="molecule type" value="Genomic_DNA"/>
</dbReference>
<dbReference type="Proteomes" id="UP000886520">
    <property type="component" value="Chromosome 22"/>
</dbReference>
<comment type="caution">
    <text evidence="9">The sequence shown here is derived from an EMBL/GenBank/DDBJ whole genome shotgun (WGS) entry which is preliminary data.</text>
</comment>
<evidence type="ECO:0008006" key="11">
    <source>
        <dbReference type="Google" id="ProtNLM"/>
    </source>
</evidence>
<dbReference type="Pfam" id="PF08246">
    <property type="entry name" value="Inhibitor_I29"/>
    <property type="match status" value="1"/>
</dbReference>
<organism evidence="9 10">
    <name type="scientific">Adiantum capillus-veneris</name>
    <name type="common">Maidenhair fern</name>
    <dbReference type="NCBI Taxonomy" id="13818"/>
    <lineage>
        <taxon>Eukaryota</taxon>
        <taxon>Viridiplantae</taxon>
        <taxon>Streptophyta</taxon>
        <taxon>Embryophyta</taxon>
        <taxon>Tracheophyta</taxon>
        <taxon>Polypodiopsida</taxon>
        <taxon>Polypodiidae</taxon>
        <taxon>Polypodiales</taxon>
        <taxon>Pteridineae</taxon>
        <taxon>Pteridaceae</taxon>
        <taxon>Vittarioideae</taxon>
        <taxon>Adiantum</taxon>
    </lineage>
</organism>
<dbReference type="InterPro" id="IPR013128">
    <property type="entry name" value="Peptidase_C1A"/>
</dbReference>
<feature type="domain" description="Cathepsin propeptide inhibitor" evidence="8">
    <location>
        <begin position="48"/>
        <end position="108"/>
    </location>
</feature>
<dbReference type="InterPro" id="IPR000169">
    <property type="entry name" value="Pept_cys_AS"/>
</dbReference>
<evidence type="ECO:0000259" key="7">
    <source>
        <dbReference type="SMART" id="SM00645"/>
    </source>
</evidence>
<comment type="similarity">
    <text evidence="1">Belongs to the peptidase C1 family.</text>
</comment>
<dbReference type="AlphaFoldDB" id="A0A9D4U5I1"/>
<protein>
    <recommendedName>
        <fullName evidence="11">Cysteine proteinase</fullName>
    </recommendedName>
</protein>
<proteinExistence type="inferred from homology"/>
<gene>
    <name evidence="9" type="ORF">GOP47_0022523</name>
</gene>
<feature type="chain" id="PRO_5039379382" description="Cysteine proteinase" evidence="6">
    <location>
        <begin position="26"/>
        <end position="370"/>
    </location>
</feature>
<accession>A0A9D4U5I1</accession>
<dbReference type="OrthoDB" id="585946at2759"/>
<dbReference type="InterPro" id="IPR000668">
    <property type="entry name" value="Peptidase_C1A_C"/>
</dbReference>
<reference evidence="9" key="1">
    <citation type="submission" date="2021-01" db="EMBL/GenBank/DDBJ databases">
        <title>Adiantum capillus-veneris genome.</title>
        <authorList>
            <person name="Fang Y."/>
            <person name="Liao Q."/>
        </authorList>
    </citation>
    <scope>NUCLEOTIDE SEQUENCE</scope>
    <source>
        <strain evidence="9">H3</strain>
        <tissue evidence="9">Leaf</tissue>
    </source>
</reference>
<sequence>MRGLTCATSALLALLLCICATTSHAASPRHVAYDPSVLSSEARILQLFNHWRRLHHKNYTFPDGTSEKYTRFKIFRNNLFYIHGHDSNPLRTYTLGLNRFADLTLAEFKAKHLGLSPSSPRIRMLSGEQLQPCSTRDLPNSVDWRLQGAVTPVKDQGQCGSCWAFSSTGAIEGAYAINTGKLVSLSEQELVSCAHSNNGCNGGLMDPAFEWVMRNGGINTEENYPYVSTRGRTKLCNWLLRREKAVTINGYEDVRPNDEDALLCAVAKQPVSVAINAGTQDFQLYVDGIFSGSCSDDPDDLDHAVLVVGYGSEHGKDYWIVKNSWSEAWGKGGYVHIERSSGHVHGVCGIHSIPSYPIIKQNSPPSSSDI</sequence>
<evidence type="ECO:0000256" key="4">
    <source>
        <dbReference type="ARBA" id="ARBA00022801"/>
    </source>
</evidence>
<evidence type="ECO:0000256" key="1">
    <source>
        <dbReference type="ARBA" id="ARBA00008455"/>
    </source>
</evidence>
<keyword evidence="3 6" id="KW-0732">Signal</keyword>
<dbReference type="GO" id="GO:0008234">
    <property type="term" value="F:cysteine-type peptidase activity"/>
    <property type="evidence" value="ECO:0007669"/>
    <property type="project" value="InterPro"/>
</dbReference>
<dbReference type="SMART" id="SM00645">
    <property type="entry name" value="Pept_C1"/>
    <property type="match status" value="1"/>
</dbReference>
<dbReference type="PRINTS" id="PR00705">
    <property type="entry name" value="PAPAIN"/>
</dbReference>
<dbReference type="Gene3D" id="3.90.70.10">
    <property type="entry name" value="Cysteine proteinases"/>
    <property type="match status" value="1"/>
</dbReference>
<name>A0A9D4U5I1_ADICA</name>
<dbReference type="InterPro" id="IPR025661">
    <property type="entry name" value="Pept_asp_AS"/>
</dbReference>
<dbReference type="FunFam" id="3.90.70.10:FF:000067">
    <property type="entry name" value="Senescence-specific cysteine protease"/>
    <property type="match status" value="1"/>
</dbReference>
<dbReference type="PROSITE" id="PS00640">
    <property type="entry name" value="THIOL_PROTEASE_ASN"/>
    <property type="match status" value="1"/>
</dbReference>
<keyword evidence="4" id="KW-0378">Hydrolase</keyword>
<dbReference type="SUPFAM" id="SSF54001">
    <property type="entry name" value="Cysteine proteinases"/>
    <property type="match status" value="1"/>
</dbReference>
<keyword evidence="2" id="KW-0645">Protease</keyword>
<keyword evidence="5" id="KW-1015">Disulfide bond</keyword>
<keyword evidence="10" id="KW-1185">Reference proteome</keyword>
<dbReference type="CDD" id="cd02248">
    <property type="entry name" value="Peptidase_C1A"/>
    <property type="match status" value="1"/>
</dbReference>
<evidence type="ECO:0000256" key="2">
    <source>
        <dbReference type="ARBA" id="ARBA00022670"/>
    </source>
</evidence>